<keyword evidence="9" id="KW-0547">Nucleotide-binding</keyword>
<dbReference type="Pfam" id="PF13807">
    <property type="entry name" value="GNVR"/>
    <property type="match status" value="1"/>
</dbReference>
<keyword evidence="11" id="KW-0067">ATP-binding</keyword>
<dbReference type="Gene3D" id="3.40.50.300">
    <property type="entry name" value="P-loop containing nucleotide triphosphate hydrolases"/>
    <property type="match status" value="1"/>
</dbReference>
<keyword evidence="10" id="KW-0418">Kinase</keyword>
<comment type="similarity">
    <text evidence="2">Belongs to the CpsD/CapB family.</text>
</comment>
<dbReference type="GO" id="GO:0004715">
    <property type="term" value="F:non-membrane spanning protein tyrosine kinase activity"/>
    <property type="evidence" value="ECO:0007669"/>
    <property type="project" value="UniProtKB-EC"/>
</dbReference>
<dbReference type="InterPro" id="IPR032807">
    <property type="entry name" value="GNVR"/>
</dbReference>
<dbReference type="Pfam" id="PF02706">
    <property type="entry name" value="Wzz"/>
    <property type="match status" value="1"/>
</dbReference>
<keyword evidence="7" id="KW-0808">Transferase</keyword>
<comment type="similarity">
    <text evidence="3">Belongs to the etk/wzc family.</text>
</comment>
<dbReference type="SUPFAM" id="SSF52540">
    <property type="entry name" value="P-loop containing nucleoside triphosphate hydrolases"/>
    <property type="match status" value="1"/>
</dbReference>
<sequence>MTNQNNTNQNNEDEEQGLNIKELLGKYLYHWPLFAIGIILCIGIAFFYLRYNSPIYLVNSTLLIKDDKKGATAGAADLLNELDMFGSTKVVDNEIEILKSKTLMRKVVDRLNLSVTYKSEGRVIDSDIYTNKPANITVVKIDSSIYGVPLNLTFPSTTTYQLEDKETGKKAGGLIGQLQRNIFGVYRVDLISNPIKFQNLSITFSDPQIVTDGFLANLNVVLSSKQSTVLNLSFESNVPQKGMDVLNTLVQVYNEAALTDKNRTTQSTIQFIDERLKLISGELTEVEKDVEGFKSSRGLTDISNDANLFLDNVKANDAKLNEVELQISVINDVQRYVNSNSAQEKLPSTLGINDPVLLSQINQLSELQLQRDRLLATTTIDNPLVQPIIKQIETTRAGIKANIQNISNSLNNTKNSLQGNNSQFQGSIRKIPGQERQLISIKRQQTIKETLYLYLLQKKEEAALSYASSVADSRIVDPAYYGKQPIKPKKPLIILVAFIMGIILPAGYIYGKEIINNKIQNKSDILNITSVPILGEIFFNENSGAIVVDSKSRTAIAEQFRSIRTNMQFLHGKATPGRGKVTLLTSSMSGEGKSFVTSNLATAMAISGKKTVLLELDLRKPKVSQYLNLTNKRGLSNYLIGKAEINEIIQSSNVHPNFFVIGSGPIPPNPSELLVNTEIEVLLDYLRGNFDEIFIDTPPIGLVTDAQILSRLADATLYLVRQGVTYKEQINNLNLLYRANKFPKMNVILNGVVVDGKYGYGYGYGYYSDDVTHEKFNLKKTIKSLLKRL</sequence>
<keyword evidence="13 16" id="KW-0472">Membrane</keyword>
<keyword evidence="6" id="KW-0997">Cell inner membrane</keyword>
<keyword evidence="5" id="KW-1003">Cell membrane</keyword>
<keyword evidence="8 16" id="KW-0812">Transmembrane</keyword>
<feature type="domain" description="Tyrosine-protein kinase G-rich" evidence="19">
    <location>
        <begin position="435"/>
        <end position="513"/>
    </location>
</feature>
<evidence type="ECO:0000256" key="12">
    <source>
        <dbReference type="ARBA" id="ARBA00022989"/>
    </source>
</evidence>
<evidence type="ECO:0000256" key="14">
    <source>
        <dbReference type="ARBA" id="ARBA00023137"/>
    </source>
</evidence>
<evidence type="ECO:0000256" key="16">
    <source>
        <dbReference type="SAM" id="Phobius"/>
    </source>
</evidence>
<evidence type="ECO:0000256" key="8">
    <source>
        <dbReference type="ARBA" id="ARBA00022692"/>
    </source>
</evidence>
<feature type="transmembrane region" description="Helical" evidence="16">
    <location>
        <begin position="28"/>
        <end position="49"/>
    </location>
</feature>
<dbReference type="OrthoDB" id="9794577at2"/>
<dbReference type="InterPro" id="IPR027417">
    <property type="entry name" value="P-loop_NTPase"/>
</dbReference>
<proteinExistence type="inferred from homology"/>
<comment type="subcellular location">
    <subcellularLocation>
        <location evidence="1">Cell inner membrane</location>
        <topology evidence="1">Multi-pass membrane protein</topology>
    </subcellularLocation>
</comment>
<gene>
    <name evidence="20" type="ORF">N180_15385</name>
</gene>
<evidence type="ECO:0000256" key="11">
    <source>
        <dbReference type="ARBA" id="ARBA00022840"/>
    </source>
</evidence>
<dbReference type="PANTHER" id="PTHR32309">
    <property type="entry name" value="TYROSINE-PROTEIN KINASE"/>
    <property type="match status" value="1"/>
</dbReference>
<keyword evidence="14" id="KW-0829">Tyrosine-protein kinase</keyword>
<dbReference type="Pfam" id="PF13614">
    <property type="entry name" value="AAA_31"/>
    <property type="match status" value="1"/>
</dbReference>
<protein>
    <recommendedName>
        <fullName evidence="4">non-specific protein-tyrosine kinase</fullName>
        <ecNumber evidence="4">2.7.10.2</ecNumber>
    </recommendedName>
</protein>
<evidence type="ECO:0000259" key="17">
    <source>
        <dbReference type="Pfam" id="PF02706"/>
    </source>
</evidence>
<evidence type="ECO:0000256" key="5">
    <source>
        <dbReference type="ARBA" id="ARBA00022475"/>
    </source>
</evidence>
<evidence type="ECO:0000256" key="1">
    <source>
        <dbReference type="ARBA" id="ARBA00004429"/>
    </source>
</evidence>
<dbReference type="InterPro" id="IPR050445">
    <property type="entry name" value="Bact_polysacc_biosynth/exp"/>
</dbReference>
<dbReference type="FunFam" id="3.40.50.300:FF:000527">
    <property type="entry name" value="Tyrosine-protein kinase etk"/>
    <property type="match status" value="1"/>
</dbReference>
<dbReference type="EC" id="2.7.10.2" evidence="4"/>
<dbReference type="AlphaFoldDB" id="A0A081PE07"/>
<evidence type="ECO:0000256" key="2">
    <source>
        <dbReference type="ARBA" id="ARBA00007316"/>
    </source>
</evidence>
<dbReference type="Proteomes" id="UP000028007">
    <property type="component" value="Unassembled WGS sequence"/>
</dbReference>
<dbReference type="NCBIfam" id="TIGR01007">
    <property type="entry name" value="eps_fam"/>
    <property type="match status" value="1"/>
</dbReference>
<dbReference type="InterPro" id="IPR025669">
    <property type="entry name" value="AAA_dom"/>
</dbReference>
<reference evidence="20 21" key="1">
    <citation type="journal article" date="1992" name="Int. J. Syst. Bacteriol.">
        <title>Sphingobacterium antarcticus sp. nov. a Psychrotrophic Bacterium from the Soils of Schirmacher Oasis, Antarctica.</title>
        <authorList>
            <person name="Shivaji S."/>
            <person name="Ray M.K."/>
            <person name="Rao N.S."/>
            <person name="Saiserr L."/>
            <person name="Jagannadham M.V."/>
            <person name="Kumar G.S."/>
            <person name="Reddy G."/>
            <person name="Bhargava P.M."/>
        </authorList>
    </citation>
    <scope>NUCLEOTIDE SEQUENCE [LARGE SCALE GENOMIC DNA]</scope>
    <source>
        <strain evidence="20 21">4BY</strain>
    </source>
</reference>
<keyword evidence="21" id="KW-1185">Reference proteome</keyword>
<comment type="caution">
    <text evidence="20">The sequence shown here is derived from an EMBL/GenBank/DDBJ whole genome shotgun (WGS) entry which is preliminary data.</text>
</comment>
<dbReference type="InterPro" id="IPR005702">
    <property type="entry name" value="Wzc-like_C"/>
</dbReference>
<dbReference type="GO" id="GO:0005524">
    <property type="term" value="F:ATP binding"/>
    <property type="evidence" value="ECO:0007669"/>
    <property type="project" value="UniProtKB-KW"/>
</dbReference>
<dbReference type="CDD" id="cd05387">
    <property type="entry name" value="BY-kinase"/>
    <property type="match status" value="1"/>
</dbReference>
<accession>A0A081PE07</accession>
<evidence type="ECO:0000259" key="19">
    <source>
        <dbReference type="Pfam" id="PF13807"/>
    </source>
</evidence>
<evidence type="ECO:0000313" key="21">
    <source>
        <dbReference type="Proteomes" id="UP000028007"/>
    </source>
</evidence>
<evidence type="ECO:0000313" key="20">
    <source>
        <dbReference type="EMBL" id="KEQ28930.1"/>
    </source>
</evidence>
<dbReference type="eggNOG" id="COG0489">
    <property type="taxonomic scope" value="Bacteria"/>
</dbReference>
<dbReference type="RefSeq" id="WP_037443115.1">
    <property type="nucleotide sequence ID" value="NZ_JNFF01000092.1"/>
</dbReference>
<comment type="catalytic activity">
    <reaction evidence="15">
        <text>L-tyrosyl-[protein] + ATP = O-phospho-L-tyrosyl-[protein] + ADP + H(+)</text>
        <dbReference type="Rhea" id="RHEA:10596"/>
        <dbReference type="Rhea" id="RHEA-COMP:10136"/>
        <dbReference type="Rhea" id="RHEA-COMP:20101"/>
        <dbReference type="ChEBI" id="CHEBI:15378"/>
        <dbReference type="ChEBI" id="CHEBI:30616"/>
        <dbReference type="ChEBI" id="CHEBI:46858"/>
        <dbReference type="ChEBI" id="CHEBI:61978"/>
        <dbReference type="ChEBI" id="CHEBI:456216"/>
        <dbReference type="EC" id="2.7.10.2"/>
    </reaction>
</comment>
<evidence type="ECO:0000256" key="4">
    <source>
        <dbReference type="ARBA" id="ARBA00011903"/>
    </source>
</evidence>
<evidence type="ECO:0000256" key="9">
    <source>
        <dbReference type="ARBA" id="ARBA00022741"/>
    </source>
</evidence>
<dbReference type="eggNOG" id="COG3206">
    <property type="taxonomic scope" value="Bacteria"/>
</dbReference>
<dbReference type="GO" id="GO:0042802">
    <property type="term" value="F:identical protein binding"/>
    <property type="evidence" value="ECO:0007669"/>
    <property type="project" value="UniProtKB-ARBA"/>
</dbReference>
<feature type="domain" description="AAA" evidence="18">
    <location>
        <begin position="589"/>
        <end position="705"/>
    </location>
</feature>
<dbReference type="GO" id="GO:0005886">
    <property type="term" value="C:plasma membrane"/>
    <property type="evidence" value="ECO:0007669"/>
    <property type="project" value="UniProtKB-SubCell"/>
</dbReference>
<evidence type="ECO:0000259" key="18">
    <source>
        <dbReference type="Pfam" id="PF13614"/>
    </source>
</evidence>
<feature type="transmembrane region" description="Helical" evidence="16">
    <location>
        <begin position="492"/>
        <end position="511"/>
    </location>
</feature>
<feature type="domain" description="Polysaccharide chain length determinant N-terminal" evidence="17">
    <location>
        <begin position="18"/>
        <end position="110"/>
    </location>
</feature>
<evidence type="ECO:0000256" key="7">
    <source>
        <dbReference type="ARBA" id="ARBA00022679"/>
    </source>
</evidence>
<evidence type="ECO:0000256" key="13">
    <source>
        <dbReference type="ARBA" id="ARBA00023136"/>
    </source>
</evidence>
<dbReference type="EMBL" id="JNFF01000092">
    <property type="protein sequence ID" value="KEQ28930.1"/>
    <property type="molecule type" value="Genomic_DNA"/>
</dbReference>
<keyword evidence="12 16" id="KW-1133">Transmembrane helix</keyword>
<dbReference type="InterPro" id="IPR003856">
    <property type="entry name" value="LPS_length_determ_N"/>
</dbReference>
<organism evidence="20 21">
    <name type="scientific">Pedobacter antarcticus 4BY</name>
    <dbReference type="NCBI Taxonomy" id="1358423"/>
    <lineage>
        <taxon>Bacteria</taxon>
        <taxon>Pseudomonadati</taxon>
        <taxon>Bacteroidota</taxon>
        <taxon>Sphingobacteriia</taxon>
        <taxon>Sphingobacteriales</taxon>
        <taxon>Sphingobacteriaceae</taxon>
        <taxon>Pedobacter</taxon>
    </lineage>
</organism>
<name>A0A081PE07_9SPHI</name>
<evidence type="ECO:0000256" key="3">
    <source>
        <dbReference type="ARBA" id="ARBA00008883"/>
    </source>
</evidence>
<evidence type="ECO:0000256" key="10">
    <source>
        <dbReference type="ARBA" id="ARBA00022777"/>
    </source>
</evidence>
<dbReference type="PANTHER" id="PTHR32309:SF13">
    <property type="entry name" value="FERRIC ENTEROBACTIN TRANSPORT PROTEIN FEPE"/>
    <property type="match status" value="1"/>
</dbReference>
<evidence type="ECO:0000256" key="6">
    <source>
        <dbReference type="ARBA" id="ARBA00022519"/>
    </source>
</evidence>
<evidence type="ECO:0000256" key="15">
    <source>
        <dbReference type="ARBA" id="ARBA00051245"/>
    </source>
</evidence>